<accession>U2MG52</accession>
<protein>
    <recommendedName>
        <fullName evidence="3">Lipoprotein</fullName>
    </recommendedName>
</protein>
<organism evidence="1 2">
    <name type="scientific">Hoylesella pleuritidis F0068</name>
    <dbReference type="NCBI Taxonomy" id="1081904"/>
    <lineage>
        <taxon>Bacteria</taxon>
        <taxon>Pseudomonadati</taxon>
        <taxon>Bacteroidota</taxon>
        <taxon>Bacteroidia</taxon>
        <taxon>Bacteroidales</taxon>
        <taxon>Prevotellaceae</taxon>
        <taxon>Hoylesella</taxon>
    </lineage>
</organism>
<evidence type="ECO:0008006" key="3">
    <source>
        <dbReference type="Google" id="ProtNLM"/>
    </source>
</evidence>
<dbReference type="PATRIC" id="fig|1081904.3.peg.1624"/>
<dbReference type="EMBL" id="AWET01000036">
    <property type="protein sequence ID" value="ERK00635.1"/>
    <property type="molecule type" value="Genomic_DNA"/>
</dbReference>
<dbReference type="PROSITE" id="PS51257">
    <property type="entry name" value="PROKAR_LIPOPROTEIN"/>
    <property type="match status" value="1"/>
</dbReference>
<reference evidence="1 2" key="1">
    <citation type="submission" date="2013-08" db="EMBL/GenBank/DDBJ databases">
        <authorList>
            <person name="Durkin A.S."/>
            <person name="Haft D.R."/>
            <person name="McCorrison J."/>
            <person name="Torralba M."/>
            <person name="Gillis M."/>
            <person name="Haft D.H."/>
            <person name="Methe B."/>
            <person name="Sutton G."/>
            <person name="Nelson K.E."/>
        </authorList>
    </citation>
    <scope>NUCLEOTIDE SEQUENCE [LARGE SCALE GENOMIC DNA]</scope>
    <source>
        <strain evidence="1 2">F0068</strain>
    </source>
</reference>
<sequence length="205" mass="22904">MSCKILNMGKWRKHKRMYRIFRLTIVFAALMLISCGEVQNEYTTDVSYFVFDNSVHQDQTLAGAMNPNAPGVFCFISQSMKSGVVRLLFQNNQGLESSVIANAKDLKRPLRLGYNNGIIVGYGNLDYPAIFYAYDKECPNCFDPDAVPVQSKPLTMMSNGIARCNVCRREYNLNADGSITKGDAGKKMIRYRAQTTGALGQIVVN</sequence>
<dbReference type="Proteomes" id="UP000016600">
    <property type="component" value="Unassembled WGS sequence"/>
</dbReference>
<keyword evidence="2" id="KW-1185">Reference proteome</keyword>
<proteinExistence type="predicted"/>
<evidence type="ECO:0000313" key="2">
    <source>
        <dbReference type="Proteomes" id="UP000016600"/>
    </source>
</evidence>
<comment type="caution">
    <text evidence="1">The sequence shown here is derived from an EMBL/GenBank/DDBJ whole genome shotgun (WGS) entry which is preliminary data.</text>
</comment>
<dbReference type="AlphaFoldDB" id="U2MG52"/>
<gene>
    <name evidence="1" type="ORF">HMPREF1218_0584</name>
</gene>
<name>U2MG52_9BACT</name>
<evidence type="ECO:0000313" key="1">
    <source>
        <dbReference type="EMBL" id="ERK00635.1"/>
    </source>
</evidence>